<accession>A0A8D8CJ40</accession>
<evidence type="ECO:0000313" key="2">
    <source>
        <dbReference type="EMBL" id="CAG6494357.1"/>
    </source>
</evidence>
<feature type="region of interest" description="Disordered" evidence="1">
    <location>
        <begin position="23"/>
        <end position="110"/>
    </location>
</feature>
<reference evidence="2" key="1">
    <citation type="submission" date="2021-05" db="EMBL/GenBank/DDBJ databases">
        <authorList>
            <person name="Alioto T."/>
            <person name="Alioto T."/>
            <person name="Gomez Garrido J."/>
        </authorList>
    </citation>
    <scope>NUCLEOTIDE SEQUENCE</scope>
</reference>
<evidence type="ECO:0000256" key="1">
    <source>
        <dbReference type="SAM" id="MobiDB-lite"/>
    </source>
</evidence>
<proteinExistence type="predicted"/>
<feature type="compositionally biased region" description="Basic and acidic residues" evidence="1">
    <location>
        <begin position="44"/>
        <end position="61"/>
    </location>
</feature>
<dbReference type="EMBL" id="HBUE01312932">
    <property type="protein sequence ID" value="CAG6584185.1"/>
    <property type="molecule type" value="Transcribed_RNA"/>
</dbReference>
<dbReference type="AlphaFoldDB" id="A0A8D8CJ40"/>
<sequence length="110" mass="11829">MVVFVYSLFSSIRAPFPLQQNHAPIAQTRQSGQHSARRQNHGCRRPEADVRQNGADRDAGAEHAPGGRVRLPEVHGGPRALRGRSRGGQVQPEVGGGPPGRQSVLPGEEL</sequence>
<feature type="compositionally biased region" description="Polar residues" evidence="1">
    <location>
        <begin position="23"/>
        <end position="34"/>
    </location>
</feature>
<protein>
    <submittedName>
        <fullName evidence="2">(northern house mosquito) hypothetical protein</fullName>
    </submittedName>
</protein>
<organism evidence="2">
    <name type="scientific">Culex pipiens</name>
    <name type="common">House mosquito</name>
    <dbReference type="NCBI Taxonomy" id="7175"/>
    <lineage>
        <taxon>Eukaryota</taxon>
        <taxon>Metazoa</taxon>
        <taxon>Ecdysozoa</taxon>
        <taxon>Arthropoda</taxon>
        <taxon>Hexapoda</taxon>
        <taxon>Insecta</taxon>
        <taxon>Pterygota</taxon>
        <taxon>Neoptera</taxon>
        <taxon>Endopterygota</taxon>
        <taxon>Diptera</taxon>
        <taxon>Nematocera</taxon>
        <taxon>Culicoidea</taxon>
        <taxon>Culicidae</taxon>
        <taxon>Culicinae</taxon>
        <taxon>Culicini</taxon>
        <taxon>Culex</taxon>
        <taxon>Culex</taxon>
    </lineage>
</organism>
<name>A0A8D8CJ40_CULPI</name>
<dbReference type="EMBL" id="HBUE01125104">
    <property type="protein sequence ID" value="CAG6494357.1"/>
    <property type="molecule type" value="Transcribed_RNA"/>
</dbReference>
<dbReference type="EMBL" id="HBUE01206629">
    <property type="protein sequence ID" value="CAG6532313.1"/>
    <property type="molecule type" value="Transcribed_RNA"/>
</dbReference>